<evidence type="ECO:0000313" key="11">
    <source>
        <dbReference type="EMBL" id="ADW70923.1"/>
    </source>
</evidence>
<keyword evidence="9" id="KW-0472">Membrane</keyword>
<dbReference type="GO" id="GO:0005886">
    <property type="term" value="C:plasma membrane"/>
    <property type="evidence" value="ECO:0007669"/>
    <property type="project" value="UniProtKB-SubCell"/>
</dbReference>
<gene>
    <name evidence="11" type="ordered locus">AciX9_4143</name>
</gene>
<evidence type="ECO:0000256" key="6">
    <source>
        <dbReference type="ARBA" id="ARBA00022500"/>
    </source>
</evidence>
<dbReference type="EMBL" id="CP002481">
    <property type="protein sequence ID" value="ADW70923.1"/>
    <property type="molecule type" value="Genomic_DNA"/>
</dbReference>
<keyword evidence="8" id="KW-0653">Protein transport</keyword>
<dbReference type="GO" id="GO:0071973">
    <property type="term" value="P:bacterial-type flagellum-dependent cell motility"/>
    <property type="evidence" value="ECO:0007669"/>
    <property type="project" value="InterPro"/>
</dbReference>
<evidence type="ECO:0000256" key="5">
    <source>
        <dbReference type="ARBA" id="ARBA00022475"/>
    </source>
</evidence>
<evidence type="ECO:0000256" key="8">
    <source>
        <dbReference type="ARBA" id="ARBA00022927"/>
    </source>
</evidence>
<sequence>MAYRFSLATLLRLREIAEEREERALGQILQQIVQAKQRIETLRRHRIHLLALREADLQRQMAAAELHVSYGQIHSLERMQQQAREQLIKLEDLRLKQMKVYEEAHRNKELLAGMREDHLDLYRREQTRQEQNIMDDNFASRRAMR</sequence>
<comment type="subcellular location">
    <subcellularLocation>
        <location evidence="1">Cell membrane</location>
        <topology evidence="1">Peripheral membrane protein</topology>
        <orientation evidence="1">Cytoplasmic side</orientation>
    </subcellularLocation>
</comment>
<evidence type="ECO:0000256" key="4">
    <source>
        <dbReference type="ARBA" id="ARBA00022448"/>
    </source>
</evidence>
<dbReference type="Proteomes" id="UP000000343">
    <property type="component" value="Plasmid pACIX901"/>
</dbReference>
<dbReference type="GO" id="GO:0006935">
    <property type="term" value="P:chemotaxis"/>
    <property type="evidence" value="ECO:0007669"/>
    <property type="project" value="UniProtKB-KW"/>
</dbReference>
<keyword evidence="5" id="KW-1003">Cell membrane</keyword>
<keyword evidence="12" id="KW-1185">Reference proteome</keyword>
<dbReference type="Pfam" id="PF02050">
    <property type="entry name" value="FliJ"/>
    <property type="match status" value="1"/>
</dbReference>
<geneLocation type="plasmid" evidence="11 12">
    <name>pACIX901</name>
</geneLocation>
<proteinExistence type="inferred from homology"/>
<protein>
    <recommendedName>
        <fullName evidence="3">Flagellar FliJ protein</fullName>
    </recommendedName>
</protein>
<evidence type="ECO:0000256" key="3">
    <source>
        <dbReference type="ARBA" id="ARBA00020392"/>
    </source>
</evidence>
<dbReference type="KEGG" id="acm:AciX9_4143"/>
<dbReference type="OrthoDB" id="9860536at2"/>
<keyword evidence="11" id="KW-0614">Plasmid</keyword>
<accession>E8X639</accession>
<reference evidence="12" key="1">
    <citation type="submission" date="2011-01" db="EMBL/GenBank/DDBJ databases">
        <title>Complete sequence of plasmid1 of Acidobacterium sp. MP5ACTX9.</title>
        <authorList>
            <consortium name="US DOE Joint Genome Institute"/>
            <person name="Lucas S."/>
            <person name="Copeland A."/>
            <person name="Lapidus A."/>
            <person name="Cheng J.-F."/>
            <person name="Goodwin L."/>
            <person name="Pitluck S."/>
            <person name="Teshima H."/>
            <person name="Detter J.C."/>
            <person name="Han C."/>
            <person name="Tapia R."/>
            <person name="Land M."/>
            <person name="Hauser L."/>
            <person name="Kyrpides N."/>
            <person name="Ivanova N."/>
            <person name="Ovchinnikova G."/>
            <person name="Pagani I."/>
            <person name="Rawat S.R."/>
            <person name="Mannisto M."/>
            <person name="Haggblom M.M."/>
            <person name="Woyke T."/>
        </authorList>
    </citation>
    <scope>NUCLEOTIDE SEQUENCE [LARGE SCALE GENOMIC DNA]</scope>
    <source>
        <strain evidence="12">MP5ACTX9</strain>
        <plasmid evidence="12">Plasmid pACIX901</plasmid>
    </source>
</reference>
<keyword evidence="4" id="KW-0813">Transport</keyword>
<evidence type="ECO:0000256" key="2">
    <source>
        <dbReference type="ARBA" id="ARBA00010004"/>
    </source>
</evidence>
<evidence type="ECO:0000256" key="9">
    <source>
        <dbReference type="ARBA" id="ARBA00023136"/>
    </source>
</evidence>
<evidence type="ECO:0000256" key="1">
    <source>
        <dbReference type="ARBA" id="ARBA00004413"/>
    </source>
</evidence>
<evidence type="ECO:0000256" key="10">
    <source>
        <dbReference type="ARBA" id="ARBA00023225"/>
    </source>
</evidence>
<keyword evidence="10" id="KW-1006">Bacterial flagellum protein export</keyword>
<dbReference type="GO" id="GO:0015031">
    <property type="term" value="P:protein transport"/>
    <property type="evidence" value="ECO:0007669"/>
    <property type="project" value="UniProtKB-KW"/>
</dbReference>
<dbReference type="Gene3D" id="1.10.287.1700">
    <property type="match status" value="1"/>
</dbReference>
<evidence type="ECO:0000256" key="7">
    <source>
        <dbReference type="ARBA" id="ARBA00022795"/>
    </source>
</evidence>
<dbReference type="InterPro" id="IPR012823">
    <property type="entry name" value="Flagell_FliJ"/>
</dbReference>
<keyword evidence="6" id="KW-0145">Chemotaxis</keyword>
<name>E8X639_GRATM</name>
<keyword evidence="7" id="KW-1005">Bacterial flagellum biogenesis</keyword>
<dbReference type="GO" id="GO:0009288">
    <property type="term" value="C:bacterial-type flagellum"/>
    <property type="evidence" value="ECO:0007669"/>
    <property type="project" value="InterPro"/>
</dbReference>
<dbReference type="GO" id="GO:0044781">
    <property type="term" value="P:bacterial-type flagellum organization"/>
    <property type="evidence" value="ECO:0007669"/>
    <property type="project" value="UniProtKB-KW"/>
</dbReference>
<organism evidence="12">
    <name type="scientific">Granulicella tundricola (strain ATCC BAA-1859 / DSM 23138 / MP5ACTX9)</name>
    <dbReference type="NCBI Taxonomy" id="1198114"/>
    <lineage>
        <taxon>Bacteria</taxon>
        <taxon>Pseudomonadati</taxon>
        <taxon>Acidobacteriota</taxon>
        <taxon>Terriglobia</taxon>
        <taxon>Terriglobales</taxon>
        <taxon>Acidobacteriaceae</taxon>
        <taxon>Granulicella</taxon>
    </lineage>
</organism>
<dbReference type="InterPro" id="IPR053716">
    <property type="entry name" value="Flag_assembly_chemotaxis_eff"/>
</dbReference>
<evidence type="ECO:0000313" key="12">
    <source>
        <dbReference type="Proteomes" id="UP000000343"/>
    </source>
</evidence>
<dbReference type="AlphaFoldDB" id="E8X639"/>
<dbReference type="HOGENOM" id="CLU_1784140_0_0_0"/>
<comment type="similarity">
    <text evidence="2">Belongs to the FliJ family.</text>
</comment>